<dbReference type="Proteomes" id="UP000070096">
    <property type="component" value="Unassembled WGS sequence"/>
</dbReference>
<dbReference type="RefSeq" id="WP_260469974.1">
    <property type="nucleotide sequence ID" value="NZ_CP023511.1"/>
</dbReference>
<gene>
    <name evidence="3" type="ORF">SGODD07_00177</name>
    <name evidence="2" type="ORF">TZ86_00936</name>
</gene>
<reference evidence="3 5" key="2">
    <citation type="submission" date="2016-01" db="EMBL/GenBank/DDBJ databases">
        <title>Highly variable Streptococcus oralis are common among viridans streptococci isolated from primates.</title>
        <authorList>
            <person name="Denapaite D."/>
            <person name="Rieger M."/>
            <person name="Koendgen S."/>
            <person name="Brueckner R."/>
            <person name="Ochigava I."/>
            <person name="Kappeler P."/>
            <person name="Maetz-Rensing K."/>
            <person name="Leendertz F."/>
            <person name="Hakenbeck R."/>
        </authorList>
    </citation>
    <scope>NUCLEOTIDE SEQUENCE [LARGE SCALE GENOMIC DNA]</scope>
    <source>
        <strain evidence="3 5">DD07</strain>
    </source>
</reference>
<dbReference type="PATRIC" id="fig|1302.15.peg.946"/>
<dbReference type="Proteomes" id="UP000033658">
    <property type="component" value="Unassembled WGS sequence"/>
</dbReference>
<evidence type="ECO:0000313" key="2">
    <source>
        <dbReference type="EMBL" id="KJQ59090.1"/>
    </source>
</evidence>
<protein>
    <submittedName>
        <fullName evidence="3">Uncharacterized protein</fullName>
    </submittedName>
</protein>
<organism evidence="3 5">
    <name type="scientific">Streptococcus gordonii</name>
    <dbReference type="NCBI Taxonomy" id="1302"/>
    <lineage>
        <taxon>Bacteria</taxon>
        <taxon>Bacillati</taxon>
        <taxon>Bacillota</taxon>
        <taxon>Bacilli</taxon>
        <taxon>Lactobacillales</taxon>
        <taxon>Streptococcaceae</taxon>
        <taxon>Streptococcus</taxon>
    </lineage>
</organism>
<evidence type="ECO:0000256" key="1">
    <source>
        <dbReference type="SAM" id="Phobius"/>
    </source>
</evidence>
<accession>A0A0F2CN87</accession>
<evidence type="ECO:0000313" key="5">
    <source>
        <dbReference type="Proteomes" id="UP000070096"/>
    </source>
</evidence>
<dbReference type="AlphaFoldDB" id="A0A0F2CN87"/>
<evidence type="ECO:0000313" key="4">
    <source>
        <dbReference type="Proteomes" id="UP000033658"/>
    </source>
</evidence>
<sequence>MKIAKTVALIFVVLLIVVLFPLNPYLSVLLALISFGTLFLIVKK</sequence>
<dbReference type="EMBL" id="JYGL01000001">
    <property type="protein sequence ID" value="KJQ59090.1"/>
    <property type="molecule type" value="Genomic_DNA"/>
</dbReference>
<dbReference type="GeneID" id="93788769"/>
<keyword evidence="1" id="KW-1133">Transmembrane helix</keyword>
<keyword evidence="1" id="KW-0472">Membrane</keyword>
<proteinExistence type="predicted"/>
<evidence type="ECO:0000313" key="3">
    <source>
        <dbReference type="EMBL" id="KXT74528.1"/>
    </source>
</evidence>
<keyword evidence="1" id="KW-0812">Transmembrane</keyword>
<dbReference type="EMBL" id="LQRC01000027">
    <property type="protein sequence ID" value="KXT74528.1"/>
    <property type="molecule type" value="Genomic_DNA"/>
</dbReference>
<reference evidence="2 4" key="1">
    <citation type="submission" date="2015-02" db="EMBL/GenBank/DDBJ databases">
        <title>Evolution of amylase-binding proteins of oral streptococcal species.</title>
        <authorList>
            <person name="Haase E.M."/>
        </authorList>
    </citation>
    <scope>NUCLEOTIDE SEQUENCE [LARGE SCALE GENOMIC DNA]</scope>
    <source>
        <strain evidence="2 4">G9B</strain>
    </source>
</reference>
<name>A0A0F2CN87_STRGN</name>
<feature type="transmembrane region" description="Helical" evidence="1">
    <location>
        <begin position="7"/>
        <end position="40"/>
    </location>
</feature>
<comment type="caution">
    <text evidence="3">The sequence shown here is derived from an EMBL/GenBank/DDBJ whole genome shotgun (WGS) entry which is preliminary data.</text>
</comment>